<dbReference type="SUPFAM" id="SSF57756">
    <property type="entry name" value="Retrovirus zinc finger-like domains"/>
    <property type="match status" value="1"/>
</dbReference>
<dbReference type="Proteomes" id="UP000663855">
    <property type="component" value="Unassembled WGS sequence"/>
</dbReference>
<dbReference type="SMART" id="SM00343">
    <property type="entry name" value="ZnF_C2HC"/>
    <property type="match status" value="1"/>
</dbReference>
<keyword evidence="1" id="KW-0862">Zinc</keyword>
<feature type="compositionally biased region" description="Polar residues" evidence="2">
    <location>
        <begin position="513"/>
        <end position="527"/>
    </location>
</feature>
<dbReference type="Proteomes" id="UP000681967">
    <property type="component" value="Unassembled WGS sequence"/>
</dbReference>
<proteinExistence type="predicted"/>
<evidence type="ECO:0000256" key="1">
    <source>
        <dbReference type="PROSITE-ProRule" id="PRU00047"/>
    </source>
</evidence>
<dbReference type="EMBL" id="CAJOBH010007968">
    <property type="protein sequence ID" value="CAF4099392.1"/>
    <property type="molecule type" value="Genomic_DNA"/>
</dbReference>
<dbReference type="EMBL" id="CAJNOV010014688">
    <property type="protein sequence ID" value="CAF1558528.1"/>
    <property type="molecule type" value="Genomic_DNA"/>
</dbReference>
<protein>
    <recommendedName>
        <fullName evidence="3">CCHC-type domain-containing protein</fullName>
    </recommendedName>
</protein>
<name>A0A815XKA9_9BILA</name>
<organism evidence="4 6">
    <name type="scientific">Rotaria magnacalcarata</name>
    <dbReference type="NCBI Taxonomy" id="392030"/>
    <lineage>
        <taxon>Eukaryota</taxon>
        <taxon>Metazoa</taxon>
        <taxon>Spiralia</taxon>
        <taxon>Gnathifera</taxon>
        <taxon>Rotifera</taxon>
        <taxon>Eurotatoria</taxon>
        <taxon>Bdelloidea</taxon>
        <taxon>Philodinida</taxon>
        <taxon>Philodinidae</taxon>
        <taxon>Rotaria</taxon>
    </lineage>
</organism>
<reference evidence="4" key="1">
    <citation type="submission" date="2021-02" db="EMBL/GenBank/DDBJ databases">
        <authorList>
            <person name="Nowell W R."/>
        </authorList>
    </citation>
    <scope>NUCLEOTIDE SEQUENCE</scope>
</reference>
<dbReference type="Pfam" id="PF00098">
    <property type="entry name" value="zf-CCHC"/>
    <property type="match status" value="1"/>
</dbReference>
<dbReference type="GO" id="GO:0008270">
    <property type="term" value="F:zinc ion binding"/>
    <property type="evidence" value="ECO:0007669"/>
    <property type="project" value="UniProtKB-KW"/>
</dbReference>
<keyword evidence="1" id="KW-0479">Metal-binding</keyword>
<evidence type="ECO:0000313" key="5">
    <source>
        <dbReference type="EMBL" id="CAF4099392.1"/>
    </source>
</evidence>
<feature type="compositionally biased region" description="Polar residues" evidence="2">
    <location>
        <begin position="475"/>
        <end position="499"/>
    </location>
</feature>
<evidence type="ECO:0000259" key="3">
    <source>
        <dbReference type="PROSITE" id="PS50158"/>
    </source>
</evidence>
<sequence>MEFKSKIVDSAVASYYPPRRIINEALTIVSKEDGAAVPSYTSSQRTIERKRRKKYLPLPRPKSFGEIMIPDELKKTNGGGRFLLYDNESSSHRIIILSSDDDLDRLSNSEHWHSDGTFKIAPQLFEQLYVIHGYIYGRALPLVYYMVAGTAEVLYNEVFDVILQNVSGRPKTITIDFEKAVENSLGLQQSFVDDSQVRRCLKNFGCLAFVPVPFVIVEFEKIQESAPDLVNNFVDYFEDTFIGRVIRNNRRRAPRFSRLDEELPRTNNSSEGWNRAIKNSARENSSIYESIADLRIEQHSNLILAEQLEAGVAQLSVGSTVGSPLKIISTFLDGHPKQWFIENITIFESWNVFKTQFLHIYSFPSSKQLASNRLRTRQQRFDEAVIEYYTDVIKLCKLVDPNMTDASKLDHLYHGLKPSLMKDVLRRAPSTPADFLEQARHEENLDRLVTMSIPQTNDNDTQAINYSNNSWYRSTQSAEPLRHPNSSNIYSGGYSTTGYSPRPVYNRFRHQSSPRYPSQAQQSSSNALHYQSRPLRCYLCNKPGHFARDCRSAKNY</sequence>
<accession>A0A815XKA9</accession>
<dbReference type="InterPro" id="IPR036875">
    <property type="entry name" value="Znf_CCHC_sf"/>
</dbReference>
<dbReference type="GO" id="GO:0003676">
    <property type="term" value="F:nucleic acid binding"/>
    <property type="evidence" value="ECO:0007669"/>
    <property type="project" value="InterPro"/>
</dbReference>
<dbReference type="PROSITE" id="PS50158">
    <property type="entry name" value="ZF_CCHC"/>
    <property type="match status" value="1"/>
</dbReference>
<dbReference type="PANTHER" id="PTHR33194">
    <property type="entry name" value="ZINC KNUCKLE DOMAINCONTAINING PROTEIN"/>
    <property type="match status" value="1"/>
</dbReference>
<gene>
    <name evidence="5" type="ORF">BYL167_LOCUS19031</name>
    <name evidence="4" type="ORF">CJN711_LOCUS30956</name>
</gene>
<evidence type="ECO:0000313" key="6">
    <source>
        <dbReference type="Proteomes" id="UP000663855"/>
    </source>
</evidence>
<dbReference type="Gene3D" id="4.10.60.10">
    <property type="entry name" value="Zinc finger, CCHC-type"/>
    <property type="match status" value="1"/>
</dbReference>
<dbReference type="AlphaFoldDB" id="A0A815XKA9"/>
<feature type="domain" description="CCHC-type" evidence="3">
    <location>
        <begin position="536"/>
        <end position="552"/>
    </location>
</feature>
<dbReference type="InterPro" id="IPR005162">
    <property type="entry name" value="Retrotrans_gag_dom"/>
</dbReference>
<dbReference type="PANTHER" id="PTHR33194:SF4">
    <property type="entry name" value="CCHC-TYPE DOMAIN-CONTAINING PROTEIN"/>
    <property type="match status" value="1"/>
</dbReference>
<comment type="caution">
    <text evidence="4">The sequence shown here is derived from an EMBL/GenBank/DDBJ whole genome shotgun (WGS) entry which is preliminary data.</text>
</comment>
<dbReference type="InterPro" id="IPR001878">
    <property type="entry name" value="Znf_CCHC"/>
</dbReference>
<evidence type="ECO:0000256" key="2">
    <source>
        <dbReference type="SAM" id="MobiDB-lite"/>
    </source>
</evidence>
<keyword evidence="1" id="KW-0863">Zinc-finger</keyword>
<evidence type="ECO:0000313" key="4">
    <source>
        <dbReference type="EMBL" id="CAF1558528.1"/>
    </source>
</evidence>
<dbReference type="Pfam" id="PF03732">
    <property type="entry name" value="Retrotrans_gag"/>
    <property type="match status" value="1"/>
</dbReference>
<feature type="region of interest" description="Disordered" evidence="2">
    <location>
        <begin position="475"/>
        <end position="527"/>
    </location>
</feature>